<dbReference type="EMBL" id="CM044701">
    <property type="protein sequence ID" value="KAI5683179.1"/>
    <property type="molecule type" value="Genomic_DNA"/>
</dbReference>
<evidence type="ECO:0000313" key="1">
    <source>
        <dbReference type="EMBL" id="KAI5683179.1"/>
    </source>
</evidence>
<name>A0ACC0CE05_CATRO</name>
<accession>A0ACC0CE05</accession>
<reference evidence="2" key="1">
    <citation type="journal article" date="2023" name="Nat. Plants">
        <title>Single-cell RNA sequencing provides a high-resolution roadmap for understanding the multicellular compartmentation of specialized metabolism.</title>
        <authorList>
            <person name="Sun S."/>
            <person name="Shen X."/>
            <person name="Li Y."/>
            <person name="Li Y."/>
            <person name="Wang S."/>
            <person name="Li R."/>
            <person name="Zhang H."/>
            <person name="Shen G."/>
            <person name="Guo B."/>
            <person name="Wei J."/>
            <person name="Xu J."/>
            <person name="St-Pierre B."/>
            <person name="Chen S."/>
            <person name="Sun C."/>
        </authorList>
    </citation>
    <scope>NUCLEOTIDE SEQUENCE [LARGE SCALE GENOMIC DNA]</scope>
</reference>
<gene>
    <name evidence="1" type="ORF">M9H77_04407</name>
</gene>
<proteinExistence type="predicted"/>
<organism evidence="1 2">
    <name type="scientific">Catharanthus roseus</name>
    <name type="common">Madagascar periwinkle</name>
    <name type="synonym">Vinca rosea</name>
    <dbReference type="NCBI Taxonomy" id="4058"/>
    <lineage>
        <taxon>Eukaryota</taxon>
        <taxon>Viridiplantae</taxon>
        <taxon>Streptophyta</taxon>
        <taxon>Embryophyta</taxon>
        <taxon>Tracheophyta</taxon>
        <taxon>Spermatophyta</taxon>
        <taxon>Magnoliopsida</taxon>
        <taxon>eudicotyledons</taxon>
        <taxon>Gunneridae</taxon>
        <taxon>Pentapetalae</taxon>
        <taxon>asterids</taxon>
        <taxon>lamiids</taxon>
        <taxon>Gentianales</taxon>
        <taxon>Apocynaceae</taxon>
        <taxon>Rauvolfioideae</taxon>
        <taxon>Vinceae</taxon>
        <taxon>Catharanthinae</taxon>
        <taxon>Catharanthus</taxon>
    </lineage>
</organism>
<comment type="caution">
    <text evidence="1">The sequence shown here is derived from an EMBL/GenBank/DDBJ whole genome shotgun (WGS) entry which is preliminary data.</text>
</comment>
<protein>
    <submittedName>
        <fullName evidence="1">Uncharacterized protein</fullName>
    </submittedName>
</protein>
<keyword evidence="2" id="KW-1185">Reference proteome</keyword>
<dbReference type="Proteomes" id="UP001060085">
    <property type="component" value="Linkage Group LG01"/>
</dbReference>
<sequence length="164" mass="18692">MHRSGAPHRSGIIVKFEQTSHHALRWVGRFVESQKRLETKVGLRTNLWYGKSDCYGNRALVWCLACIDYEMLELDSDDLVMLWDPDFVRGARLLHYMFILNSGVEVALICLDALRLPSYARTPHVGSSISGVKDGQSLVPRGTQIPYSSAVDLMAWLEIYRQHN</sequence>
<evidence type="ECO:0000313" key="2">
    <source>
        <dbReference type="Proteomes" id="UP001060085"/>
    </source>
</evidence>